<accession>A0A4R1J8R0</accession>
<reference evidence="3 4" key="1">
    <citation type="submission" date="2019-03" db="EMBL/GenBank/DDBJ databases">
        <title>Genomic Encyclopedia of Type Strains, Phase IV (KMG-IV): sequencing the most valuable type-strain genomes for metagenomic binning, comparative biology and taxonomic classification.</title>
        <authorList>
            <person name="Goeker M."/>
        </authorList>
    </citation>
    <scope>NUCLEOTIDE SEQUENCE [LARGE SCALE GENOMIC DNA]</scope>
    <source>
        <strain evidence="3 4">DSM 18577</strain>
    </source>
</reference>
<dbReference type="PANTHER" id="PTHR42709">
    <property type="entry name" value="ALKALINE PHOSPHATASE LIKE PROTEIN"/>
    <property type="match status" value="1"/>
</dbReference>
<keyword evidence="1" id="KW-1133">Transmembrane helix</keyword>
<keyword evidence="1" id="KW-0472">Membrane</keyword>
<dbReference type="PANTHER" id="PTHR42709:SF2">
    <property type="entry name" value="INNER MEMBRANE PROTEIN YOHD"/>
    <property type="match status" value="1"/>
</dbReference>
<feature type="domain" description="VTT" evidence="2">
    <location>
        <begin position="23"/>
        <end position="143"/>
    </location>
</feature>
<keyword evidence="1" id="KW-0812">Transmembrane</keyword>
<proteinExistence type="predicted"/>
<feature type="transmembrane region" description="Helical" evidence="1">
    <location>
        <begin position="158"/>
        <end position="180"/>
    </location>
</feature>
<protein>
    <submittedName>
        <fullName evidence="3">Membrane protein DedA with SNARE-associated domain</fullName>
    </submittedName>
</protein>
<dbReference type="OrthoDB" id="948134at2"/>
<evidence type="ECO:0000256" key="1">
    <source>
        <dbReference type="SAM" id="Phobius"/>
    </source>
</evidence>
<dbReference type="Pfam" id="PF09335">
    <property type="entry name" value="VTT_dom"/>
    <property type="match status" value="1"/>
</dbReference>
<comment type="caution">
    <text evidence="3">The sequence shown here is derived from an EMBL/GenBank/DDBJ whole genome shotgun (WGS) entry which is preliminary data.</text>
</comment>
<dbReference type="Proteomes" id="UP000295565">
    <property type="component" value="Unassembled WGS sequence"/>
</dbReference>
<evidence type="ECO:0000259" key="2">
    <source>
        <dbReference type="Pfam" id="PF09335"/>
    </source>
</evidence>
<dbReference type="RefSeq" id="WP_131913879.1">
    <property type="nucleotide sequence ID" value="NZ_OU594967.1"/>
</dbReference>
<feature type="transmembrane region" description="Helical" evidence="1">
    <location>
        <begin position="12"/>
        <end position="35"/>
    </location>
</feature>
<evidence type="ECO:0000313" key="3">
    <source>
        <dbReference type="EMBL" id="TCK46983.1"/>
    </source>
</evidence>
<name>A0A4R1J8R0_9GAMM</name>
<dbReference type="EMBL" id="SMGD01000016">
    <property type="protein sequence ID" value="TCK46983.1"/>
    <property type="molecule type" value="Genomic_DNA"/>
</dbReference>
<feature type="transmembrane region" description="Helical" evidence="1">
    <location>
        <begin position="41"/>
        <end position="63"/>
    </location>
</feature>
<dbReference type="InterPro" id="IPR032816">
    <property type="entry name" value="VTT_dom"/>
</dbReference>
<organism evidence="3 4">
    <name type="scientific">Celerinatantimonas diazotrophica</name>
    <dbReference type="NCBI Taxonomy" id="412034"/>
    <lineage>
        <taxon>Bacteria</taxon>
        <taxon>Pseudomonadati</taxon>
        <taxon>Pseudomonadota</taxon>
        <taxon>Gammaproteobacteria</taxon>
        <taxon>Celerinatantimonadaceae</taxon>
        <taxon>Celerinatantimonas</taxon>
    </lineage>
</organism>
<sequence>MNWQELITHYGYFAIVVGTFFEGETILVLAGVLAHHGYLNLYGVVGAAFLGTLFGDQLYFLIGRHKGMKWINARPKYKRKVRKIFRLLNRHQILLILGFRFLYGIRTVTPFVLGAAGISPKLYVPLNLLGAGVWAIAVGLLGYWFGQAIQVILEQMHHYEYWFLSILVVFAVVIVLGLYLRRQKR</sequence>
<dbReference type="InterPro" id="IPR051311">
    <property type="entry name" value="DedA_domain"/>
</dbReference>
<gene>
    <name evidence="3" type="ORF">EV690_3136</name>
</gene>
<dbReference type="GO" id="GO:0005886">
    <property type="term" value="C:plasma membrane"/>
    <property type="evidence" value="ECO:0007669"/>
    <property type="project" value="UniProtKB-ARBA"/>
</dbReference>
<dbReference type="AlphaFoldDB" id="A0A4R1J8R0"/>
<keyword evidence="4" id="KW-1185">Reference proteome</keyword>
<evidence type="ECO:0000313" key="4">
    <source>
        <dbReference type="Proteomes" id="UP000295565"/>
    </source>
</evidence>
<feature type="transmembrane region" description="Helical" evidence="1">
    <location>
        <begin position="123"/>
        <end position="146"/>
    </location>
</feature>